<dbReference type="Gene3D" id="3.40.50.720">
    <property type="entry name" value="NAD(P)-binding Rossmann-like Domain"/>
    <property type="match status" value="2"/>
</dbReference>
<reference evidence="5" key="1">
    <citation type="journal article" date="2019" name="Int. J. Syst. Evol. Microbiol.">
        <title>The Global Catalogue of Microorganisms (GCM) 10K type strain sequencing project: providing services to taxonomists for standard genome sequencing and annotation.</title>
        <authorList>
            <consortium name="The Broad Institute Genomics Platform"/>
            <consortium name="The Broad Institute Genome Sequencing Center for Infectious Disease"/>
            <person name="Wu L."/>
            <person name="Ma J."/>
        </authorList>
    </citation>
    <scope>NUCLEOTIDE SEQUENCE [LARGE SCALE GENOMIC DNA]</scope>
    <source>
        <strain evidence="5">TBRC 1276</strain>
    </source>
</reference>
<accession>A0ABV8GBB6</accession>
<organism evidence="4 5">
    <name type="scientific">Nonomuraea purpurea</name>
    <dbReference type="NCBI Taxonomy" id="1849276"/>
    <lineage>
        <taxon>Bacteria</taxon>
        <taxon>Bacillati</taxon>
        <taxon>Actinomycetota</taxon>
        <taxon>Actinomycetes</taxon>
        <taxon>Streptosporangiales</taxon>
        <taxon>Streptosporangiaceae</taxon>
        <taxon>Nonomuraea</taxon>
    </lineage>
</organism>
<keyword evidence="5" id="KW-1185">Reference proteome</keyword>
<evidence type="ECO:0000313" key="4">
    <source>
        <dbReference type="EMBL" id="MFC4010149.1"/>
    </source>
</evidence>
<dbReference type="RefSeq" id="WP_379530167.1">
    <property type="nucleotide sequence ID" value="NZ_JBHSBI010000011.1"/>
</dbReference>
<proteinExistence type="predicted"/>
<comment type="caution">
    <text evidence="4">The sequence shown here is derived from an EMBL/GenBank/DDBJ whole genome shotgun (WGS) entry which is preliminary data.</text>
</comment>
<dbReference type="PANTHER" id="PTHR43333">
    <property type="entry name" value="2-HACID_DH_C DOMAIN-CONTAINING PROTEIN"/>
    <property type="match status" value="1"/>
</dbReference>
<dbReference type="SUPFAM" id="SSF51735">
    <property type="entry name" value="NAD(P)-binding Rossmann-fold domains"/>
    <property type="match status" value="1"/>
</dbReference>
<keyword evidence="1" id="KW-0560">Oxidoreductase</keyword>
<protein>
    <submittedName>
        <fullName evidence="4">D-2-hydroxyacid dehydrogenase</fullName>
    </submittedName>
</protein>
<dbReference type="EMBL" id="JBHSBI010000011">
    <property type="protein sequence ID" value="MFC4010149.1"/>
    <property type="molecule type" value="Genomic_DNA"/>
</dbReference>
<evidence type="ECO:0000256" key="1">
    <source>
        <dbReference type="ARBA" id="ARBA00023002"/>
    </source>
</evidence>
<evidence type="ECO:0000256" key="2">
    <source>
        <dbReference type="ARBA" id="ARBA00023027"/>
    </source>
</evidence>
<dbReference type="Proteomes" id="UP001595851">
    <property type="component" value="Unassembled WGS sequence"/>
</dbReference>
<feature type="domain" description="D-isomer specific 2-hydroxyacid dehydrogenase NAD-binding" evidence="3">
    <location>
        <begin position="155"/>
        <end position="315"/>
    </location>
</feature>
<name>A0ABV8GBB6_9ACTN</name>
<dbReference type="CDD" id="cd05300">
    <property type="entry name" value="2-Hacid_dh_1"/>
    <property type="match status" value="1"/>
</dbReference>
<gene>
    <name evidence="4" type="ORF">ACFOY2_23180</name>
</gene>
<dbReference type="PANTHER" id="PTHR43333:SF1">
    <property type="entry name" value="D-ISOMER SPECIFIC 2-HYDROXYACID DEHYDROGENASE NAD-BINDING DOMAIN-CONTAINING PROTEIN"/>
    <property type="match status" value="1"/>
</dbReference>
<evidence type="ECO:0000259" key="3">
    <source>
        <dbReference type="Pfam" id="PF02826"/>
    </source>
</evidence>
<dbReference type="InterPro" id="IPR006140">
    <property type="entry name" value="D-isomer_DH_NAD-bd"/>
</dbReference>
<dbReference type="InterPro" id="IPR036291">
    <property type="entry name" value="NAD(P)-bd_dom_sf"/>
</dbReference>
<keyword evidence="2" id="KW-0520">NAD</keyword>
<dbReference type="Pfam" id="PF02826">
    <property type="entry name" value="2-Hacid_dh_C"/>
    <property type="match status" value="1"/>
</dbReference>
<evidence type="ECO:0000313" key="5">
    <source>
        <dbReference type="Proteomes" id="UP001595851"/>
    </source>
</evidence>
<sequence length="352" mass="38005">MPGQKNLRVAVANPLHEESRRLITEREPRITLLNDPSLLPPARHIADFSGDPEFRRSPEQQRKFEALLDSADALLGIPDVDPAALARTVRSNPRLRWVHTTSAGGGQQVGKAGLSPSELRRVTFTTSAGVHGASLSEFVLLGILCGAKDLPLLLRLKSRRQWSQRWMSRQVSRQKALILGFGGIGRAVARSLTALGMHVTATSRHADAKHPDVDRFVSLDELPEVIGEMDAVVCALPGTDLTRGIVDGRLLAQVKPGATFVNVGRGSVVDEAALVAALEDGRIGFAALDVFEVEPLPEASPLWTLPNVLISPHTAALAVDEETAVAELFADNATRLLDGEPLMNVVDTVEFY</sequence>